<feature type="transmembrane region" description="Helical" evidence="7">
    <location>
        <begin position="108"/>
        <end position="129"/>
    </location>
</feature>
<keyword evidence="6 7" id="KW-0472">Membrane</keyword>
<protein>
    <submittedName>
        <fullName evidence="8">Prolipoprotein diacylglyceryl transferase family protein</fullName>
        <ecNumber evidence="8">2.4.99.-</ecNumber>
    </submittedName>
</protein>
<evidence type="ECO:0000313" key="9">
    <source>
        <dbReference type="Proteomes" id="UP001422074"/>
    </source>
</evidence>
<name>A0ABU9X2T5_9MICC</name>
<keyword evidence="2" id="KW-1003">Cell membrane</keyword>
<keyword evidence="4 7" id="KW-0812">Transmembrane</keyword>
<dbReference type="GO" id="GO:0016757">
    <property type="term" value="F:glycosyltransferase activity"/>
    <property type="evidence" value="ECO:0007669"/>
    <property type="project" value="UniProtKB-KW"/>
</dbReference>
<dbReference type="RefSeq" id="WP_345886319.1">
    <property type="nucleotide sequence ID" value="NZ_JBDFRB010000018.1"/>
</dbReference>
<feature type="transmembrane region" description="Helical" evidence="7">
    <location>
        <begin position="80"/>
        <end position="96"/>
    </location>
</feature>
<keyword evidence="5 7" id="KW-1133">Transmembrane helix</keyword>
<keyword evidence="8" id="KW-0328">Glycosyltransferase</keyword>
<dbReference type="PANTHER" id="PTHR30589">
    <property type="entry name" value="PROLIPOPROTEIN DIACYLGLYCERYL TRANSFERASE"/>
    <property type="match status" value="1"/>
</dbReference>
<reference evidence="8 9" key="1">
    <citation type="submission" date="2024-05" db="EMBL/GenBank/DDBJ databases">
        <title>Sinomonas sp. nov., isolated from a waste landfill.</title>
        <authorList>
            <person name="Zhao Y."/>
        </authorList>
    </citation>
    <scope>NUCLEOTIDE SEQUENCE [LARGE SCALE GENOMIC DNA]</scope>
    <source>
        <strain evidence="8 9">CCTCC AB2014300</strain>
    </source>
</reference>
<feature type="transmembrane region" description="Helical" evidence="7">
    <location>
        <begin position="189"/>
        <end position="207"/>
    </location>
</feature>
<dbReference type="Proteomes" id="UP001422074">
    <property type="component" value="Unassembled WGS sequence"/>
</dbReference>
<dbReference type="Pfam" id="PF01790">
    <property type="entry name" value="LGT"/>
    <property type="match status" value="1"/>
</dbReference>
<feature type="transmembrane region" description="Helical" evidence="7">
    <location>
        <begin position="149"/>
        <end position="177"/>
    </location>
</feature>
<evidence type="ECO:0000256" key="6">
    <source>
        <dbReference type="ARBA" id="ARBA00023136"/>
    </source>
</evidence>
<sequence length="252" mass="27220">MVGLPFAGDGLVHGVFVGLGIAAALAFYAYEKRRRGLADDRLWTVAGFAVAFGAIGSRLFTWDFVQQPALEDWWTTGDRSVLAGLVGAWLGVHLGKRITGYRPSTGDLFAPAVALAMAVGRFGCLLTELPGTPTGGAWGMVLTPGQAALFGAPAGVGLHPSFAYEIAFHALAFAAMWRWRDRLPRPGDLFVCYVAAYALFRFAVEFVRGNNELWLGMSGPQWFLLAMLPLLAWRTVRVFARPAPAELEGQTA</sequence>
<keyword evidence="3 8" id="KW-0808">Transferase</keyword>
<accession>A0ABU9X2T5</accession>
<dbReference type="PANTHER" id="PTHR30589:SF0">
    <property type="entry name" value="PHOSPHATIDYLGLYCEROL--PROLIPOPROTEIN DIACYLGLYCERYL TRANSFERASE"/>
    <property type="match status" value="1"/>
</dbReference>
<organism evidence="8 9">
    <name type="scientific">Sinomonas halotolerans</name>
    <dbReference type="NCBI Taxonomy" id="1644133"/>
    <lineage>
        <taxon>Bacteria</taxon>
        <taxon>Bacillati</taxon>
        <taxon>Actinomycetota</taxon>
        <taxon>Actinomycetes</taxon>
        <taxon>Micrococcales</taxon>
        <taxon>Micrococcaceae</taxon>
        <taxon>Sinomonas</taxon>
    </lineage>
</organism>
<gene>
    <name evidence="8" type="ORF">ABCQ75_14670</name>
</gene>
<evidence type="ECO:0000256" key="7">
    <source>
        <dbReference type="SAM" id="Phobius"/>
    </source>
</evidence>
<evidence type="ECO:0000313" key="8">
    <source>
        <dbReference type="EMBL" id="MEN2745769.1"/>
    </source>
</evidence>
<evidence type="ECO:0000256" key="3">
    <source>
        <dbReference type="ARBA" id="ARBA00022679"/>
    </source>
</evidence>
<feature type="transmembrane region" description="Helical" evidence="7">
    <location>
        <begin position="12"/>
        <end position="30"/>
    </location>
</feature>
<keyword evidence="9" id="KW-1185">Reference proteome</keyword>
<evidence type="ECO:0000256" key="5">
    <source>
        <dbReference type="ARBA" id="ARBA00022989"/>
    </source>
</evidence>
<evidence type="ECO:0000256" key="2">
    <source>
        <dbReference type="ARBA" id="ARBA00022475"/>
    </source>
</evidence>
<comment type="caution">
    <text evidence="8">The sequence shown here is derived from an EMBL/GenBank/DDBJ whole genome shotgun (WGS) entry which is preliminary data.</text>
</comment>
<dbReference type="EC" id="2.4.99.-" evidence="8"/>
<evidence type="ECO:0000256" key="4">
    <source>
        <dbReference type="ARBA" id="ARBA00022692"/>
    </source>
</evidence>
<evidence type="ECO:0000256" key="1">
    <source>
        <dbReference type="ARBA" id="ARBA00007150"/>
    </source>
</evidence>
<dbReference type="InterPro" id="IPR001640">
    <property type="entry name" value="Lgt"/>
</dbReference>
<proteinExistence type="inferred from homology"/>
<feature type="transmembrane region" description="Helical" evidence="7">
    <location>
        <begin position="42"/>
        <end position="60"/>
    </location>
</feature>
<comment type="similarity">
    <text evidence="1">Belongs to the Lgt family.</text>
</comment>
<feature type="transmembrane region" description="Helical" evidence="7">
    <location>
        <begin position="213"/>
        <end position="233"/>
    </location>
</feature>
<dbReference type="EMBL" id="JBDFRB010000018">
    <property type="protein sequence ID" value="MEN2745769.1"/>
    <property type="molecule type" value="Genomic_DNA"/>
</dbReference>